<dbReference type="SUPFAM" id="SSF52096">
    <property type="entry name" value="ClpP/crotonase"/>
    <property type="match status" value="1"/>
</dbReference>
<keyword evidence="4 7" id="KW-0378">Hydrolase</keyword>
<dbReference type="PANTHER" id="PTHR10381:SF15">
    <property type="entry name" value="CHLOROPLASTIC ATP-DEPENDENT CLP PROTEASE PROTEOLYTIC SUBUNIT 1"/>
    <property type="match status" value="1"/>
</dbReference>
<evidence type="ECO:0000256" key="5">
    <source>
        <dbReference type="ARBA" id="ARBA00022825"/>
    </source>
</evidence>
<dbReference type="GO" id="GO:0004176">
    <property type="term" value="F:ATP-dependent peptidase activity"/>
    <property type="evidence" value="ECO:0007669"/>
    <property type="project" value="InterPro"/>
</dbReference>
<keyword evidence="2 10" id="KW-0934">Plastid</keyword>
<comment type="catalytic activity">
    <reaction evidence="6 7 8">
        <text>Hydrolysis of proteins to small peptides in the presence of ATP and magnesium. alpha-casein is the usual test substrate. In the absence of ATP, only oligopeptides shorter than five residues are hydrolyzed (such as succinyl-Leu-Tyr-|-NHMec, and Leu-Tyr-Leu-|-Tyr-Trp, in which cleavage of the -Tyr-|-Leu- and -Tyr-|-Trp bonds also occurs).</text>
        <dbReference type="EC" id="3.4.21.92"/>
    </reaction>
</comment>
<dbReference type="RefSeq" id="YP_010166102.1">
    <property type="nucleotide sequence ID" value="NC_057526.1"/>
</dbReference>
<evidence type="ECO:0000256" key="7">
    <source>
        <dbReference type="HAMAP-Rule" id="MF_00444"/>
    </source>
</evidence>
<keyword evidence="10" id="KW-0150">Chloroplast</keyword>
<dbReference type="CDD" id="cd07017">
    <property type="entry name" value="S14_ClpP_2"/>
    <property type="match status" value="1"/>
</dbReference>
<accession>A0A894JPG4</accession>
<dbReference type="InterPro" id="IPR023562">
    <property type="entry name" value="ClpP/TepA"/>
</dbReference>
<reference evidence="10" key="2">
    <citation type="journal article" date="2021" name="Rev. Bras. Bot.">
        <title>Genetic and evolutionary analyses of plastomes of the subfamily Cactoideae (Cactaceae) indicate relaxed protein biosynthesis and tRNA import from cytosol.</title>
        <authorList>
            <person name="Morais da Silva G."/>
            <person name="de Santana Lopes A."/>
            <person name="Gomes Pacheco T."/>
            <person name="Lima de Godoy Machado K."/>
            <person name="Silva M.C."/>
            <person name="de Oliveira J.D."/>
            <person name="de Baura V.A."/>
            <person name="Balsanelli E."/>
            <person name="Maltempi de Souza E."/>
            <person name="de Oliveira Pedrosa F."/>
            <person name="Rogalski M."/>
        </authorList>
    </citation>
    <scope>NUCLEOTIDE SEQUENCE</scope>
</reference>
<organism evidence="10">
    <name type="scientific">Rhipsalis teres</name>
    <dbReference type="NCBI Taxonomy" id="169218"/>
    <lineage>
        <taxon>Eukaryota</taxon>
        <taxon>Viridiplantae</taxon>
        <taxon>Streptophyta</taxon>
        <taxon>Embryophyta</taxon>
        <taxon>Tracheophyta</taxon>
        <taxon>Spermatophyta</taxon>
        <taxon>Magnoliopsida</taxon>
        <taxon>eudicotyledons</taxon>
        <taxon>Gunneridae</taxon>
        <taxon>Pentapetalae</taxon>
        <taxon>Caryophyllales</taxon>
        <taxon>Cactineae</taxon>
        <taxon>Cactaceae</taxon>
        <taxon>Cactoideae</taxon>
        <taxon>Rhipsalideae</taxon>
        <taxon>Rhipsalis</taxon>
    </lineage>
</organism>
<comment type="subcellular location">
    <subcellularLocation>
        <location evidence="7">Plastid</location>
        <location evidence="7">Chloroplast stroma</location>
    </subcellularLocation>
</comment>
<dbReference type="PRINTS" id="PR00127">
    <property type="entry name" value="CLPPROTEASEP"/>
</dbReference>
<comment type="subunit">
    <text evidence="7">Component of the chloroplastic Clp protease core complex.</text>
</comment>
<evidence type="ECO:0000313" key="10">
    <source>
        <dbReference type="EMBL" id="QRV60075.1"/>
    </source>
</evidence>
<evidence type="ECO:0000256" key="3">
    <source>
        <dbReference type="ARBA" id="ARBA00022670"/>
    </source>
</evidence>
<dbReference type="EMBL" id="MT387452">
    <property type="protein sequence ID" value="QRV60075.1"/>
    <property type="molecule type" value="Genomic_DNA"/>
</dbReference>
<dbReference type="GeneID" id="67271118"/>
<gene>
    <name evidence="7 10" type="primary">clpP</name>
    <name evidence="10" type="ORF">RhptGp006</name>
</gene>
<sequence>MTVVVPIAPRVPIILPGEEETSWIDVREKLNRNRILFLCQEIEAEISNDLMGLMLYLSMENSTQDLYLFINSPGGDIIHGMAIHNIMRFIPYDINTICLGLAASIASYVLVGGEYKKRIALPHARIMIHQPACYWVEVEDEDDDDKDDEDKIDKIQKMGHIDSYNECKSIMSIRETIARVYSERTGKPLWIISQDLERDFYMSAIEAKAYGIVDCIKEKSKKQNI</sequence>
<evidence type="ECO:0000256" key="8">
    <source>
        <dbReference type="PROSITE-ProRule" id="PRU10086"/>
    </source>
</evidence>
<keyword evidence="5 7" id="KW-0720">Serine protease</keyword>
<comment type="function">
    <text evidence="7">Cleaves peptides in various proteins in a process that requires ATP hydrolysis. Has a chymotrypsin-like activity. Plays a major role in the degradation of misfolded proteins.</text>
</comment>
<feature type="active site" evidence="7 8">
    <location>
        <position position="129"/>
    </location>
</feature>
<feature type="active site" description="Nucleophile" evidence="7">
    <location>
        <position position="104"/>
    </location>
</feature>
<dbReference type="Pfam" id="PF00574">
    <property type="entry name" value="CLP_protease"/>
    <property type="match status" value="2"/>
</dbReference>
<dbReference type="Gene3D" id="3.90.226.10">
    <property type="entry name" value="2-enoyl-CoA Hydratase, Chain A, domain 1"/>
    <property type="match status" value="1"/>
</dbReference>
<evidence type="ECO:0000256" key="1">
    <source>
        <dbReference type="ARBA" id="ARBA00007039"/>
    </source>
</evidence>
<dbReference type="EC" id="3.4.21.92" evidence="7"/>
<dbReference type="GO" id="GO:0009368">
    <property type="term" value="C:endopeptidase Clp complex"/>
    <property type="evidence" value="ECO:0007669"/>
    <property type="project" value="TreeGrafter"/>
</dbReference>
<evidence type="ECO:0000256" key="2">
    <source>
        <dbReference type="ARBA" id="ARBA00022640"/>
    </source>
</evidence>
<dbReference type="HAMAP" id="MF_00444">
    <property type="entry name" value="ClpP"/>
    <property type="match status" value="1"/>
</dbReference>
<dbReference type="InterPro" id="IPR033135">
    <property type="entry name" value="ClpP_His_AS"/>
</dbReference>
<dbReference type="GO" id="GO:0009570">
    <property type="term" value="C:chloroplast stroma"/>
    <property type="evidence" value="ECO:0007669"/>
    <property type="project" value="UniProtKB-SubCell"/>
</dbReference>
<dbReference type="AlphaFoldDB" id="A0A894JPG4"/>
<evidence type="ECO:0000256" key="6">
    <source>
        <dbReference type="ARBA" id="ARBA00034021"/>
    </source>
</evidence>
<reference evidence="10" key="1">
    <citation type="submission" date="2020-04" db="EMBL/GenBank/DDBJ databases">
        <authorList>
            <person name="Silva G.M."/>
            <person name="Lopes A.S."/>
            <person name="Pacheco T.G."/>
            <person name="Machado K.L.G."/>
            <person name="Silva M.C."/>
            <person name="Oliveira J.D."/>
            <person name="Balsanelli E."/>
            <person name="Souza E.M."/>
            <person name="Pedrosa F.O."/>
            <person name="Rogalski M."/>
        </authorList>
    </citation>
    <scope>NUCLEOTIDE SEQUENCE</scope>
</reference>
<proteinExistence type="inferred from homology"/>
<dbReference type="InterPro" id="IPR001907">
    <property type="entry name" value="ClpP"/>
</dbReference>
<keyword evidence="3 7" id="KW-0645">Protease</keyword>
<dbReference type="PANTHER" id="PTHR10381">
    <property type="entry name" value="ATP-DEPENDENT CLP PROTEASE PROTEOLYTIC SUBUNIT"/>
    <property type="match status" value="1"/>
</dbReference>
<geneLocation type="chloroplast" evidence="10"/>
<dbReference type="InterPro" id="IPR029045">
    <property type="entry name" value="ClpP/crotonase-like_dom_sf"/>
</dbReference>
<evidence type="ECO:0000256" key="4">
    <source>
        <dbReference type="ARBA" id="ARBA00022801"/>
    </source>
</evidence>
<dbReference type="GO" id="GO:0051117">
    <property type="term" value="F:ATPase binding"/>
    <property type="evidence" value="ECO:0007669"/>
    <property type="project" value="TreeGrafter"/>
</dbReference>
<name>A0A894JPG4_9CARY</name>
<dbReference type="GO" id="GO:0004252">
    <property type="term" value="F:serine-type endopeptidase activity"/>
    <property type="evidence" value="ECO:0007669"/>
    <property type="project" value="UniProtKB-UniRule"/>
</dbReference>
<evidence type="ECO:0000256" key="9">
    <source>
        <dbReference type="RuleBase" id="RU003567"/>
    </source>
</evidence>
<dbReference type="PROSITE" id="PS00382">
    <property type="entry name" value="CLP_PROTEASE_HIS"/>
    <property type="match status" value="1"/>
</dbReference>
<comment type="similarity">
    <text evidence="1 7 9">Belongs to the peptidase S14 family.</text>
</comment>
<protein>
    <recommendedName>
        <fullName evidence="7 9">ATP-dependent Clp protease proteolytic subunit</fullName>
        <ecNumber evidence="7">3.4.21.92</ecNumber>
    </recommendedName>
    <alternativeName>
        <fullName evidence="7">Endopeptidase Clp</fullName>
    </alternativeName>
</protein>
<dbReference type="GO" id="GO:0006515">
    <property type="term" value="P:protein quality control for misfolded or incompletely synthesized proteins"/>
    <property type="evidence" value="ECO:0007669"/>
    <property type="project" value="TreeGrafter"/>
</dbReference>